<keyword evidence="1" id="KW-0346">Stress response</keyword>
<reference evidence="5 6" key="1">
    <citation type="journal article" date="2015" name="Stand. Genomic Sci.">
        <title>Complete genome sequence of and proposal of Thermofilum uzonense sp. nov. a novel hyperthermophilic crenarchaeon and emended description of the genus Thermofilum.</title>
        <authorList>
            <person name="Toshchakov S.V."/>
            <person name="Korzhenkov A.A."/>
            <person name="Samarov N.I."/>
            <person name="Mazunin I.O."/>
            <person name="Mozhey O.I."/>
            <person name="Shmyr I.S."/>
            <person name="Derbikova K.S."/>
            <person name="Taranov E.A."/>
            <person name="Dominova I.N."/>
            <person name="Bonch-Osmolovskaya E.A."/>
            <person name="Patrushev M.V."/>
            <person name="Podosokorskaya O.A."/>
            <person name="Kublanov I.V."/>
        </authorList>
    </citation>
    <scope>NUCLEOTIDE SEQUENCE [LARGE SCALE GENOMIC DNA]</scope>
    <source>
        <strain evidence="5 6">1807-2</strain>
    </source>
</reference>
<gene>
    <name evidence="5" type="ORF">MA03_06845</name>
</gene>
<dbReference type="InterPro" id="IPR044587">
    <property type="entry name" value="HSP21-like"/>
</dbReference>
<dbReference type="PANTHER" id="PTHR46733:SF4">
    <property type="entry name" value="HEAT SHOCK PROTEIN 21, CHLOROPLASTIC"/>
    <property type="match status" value="1"/>
</dbReference>
<dbReference type="Gene3D" id="2.60.40.790">
    <property type="match status" value="1"/>
</dbReference>
<dbReference type="PATRIC" id="fig|1550241.5.peg.1419"/>
<sequence>MSDPTRIAEELAEAMAKVQKELNETLRNIWAKYSSLYPEKLRVYDPLYDIEDRGESIAVYLDVPGFKRNEIRIRVTEDSLEVIAEKAEERVKEEGERKYVQRQRLYKQIYKKIILPVKVRPEQARARLEDGVLVVILPKSGAEREVEVKLE</sequence>
<dbReference type="KEGG" id="thf:MA03_06845"/>
<dbReference type="Proteomes" id="UP000067434">
    <property type="component" value="Chromosome"/>
</dbReference>
<dbReference type="InterPro" id="IPR002068">
    <property type="entry name" value="A-crystallin/Hsp20_dom"/>
</dbReference>
<dbReference type="OrthoDB" id="198277at2157"/>
<dbReference type="GO" id="GO:0009408">
    <property type="term" value="P:response to heat"/>
    <property type="evidence" value="ECO:0007669"/>
    <property type="project" value="InterPro"/>
</dbReference>
<dbReference type="PROSITE" id="PS01031">
    <property type="entry name" value="SHSP"/>
    <property type="match status" value="1"/>
</dbReference>
<proteinExistence type="inferred from homology"/>
<evidence type="ECO:0000313" key="5">
    <source>
        <dbReference type="EMBL" id="AKG39013.1"/>
    </source>
</evidence>
<evidence type="ECO:0000259" key="4">
    <source>
        <dbReference type="PROSITE" id="PS01031"/>
    </source>
</evidence>
<dbReference type="InterPro" id="IPR008978">
    <property type="entry name" value="HSP20-like_chaperone"/>
</dbReference>
<dbReference type="SUPFAM" id="SSF49764">
    <property type="entry name" value="HSP20-like chaperones"/>
    <property type="match status" value="1"/>
</dbReference>
<feature type="domain" description="SHSP" evidence="4">
    <location>
        <begin position="38"/>
        <end position="151"/>
    </location>
</feature>
<comment type="similarity">
    <text evidence="2 3">Belongs to the small heat shock protein (HSP20) family.</text>
</comment>
<protein>
    <recommendedName>
        <fullName evidence="4">SHSP domain-containing protein</fullName>
    </recommendedName>
</protein>
<dbReference type="RefSeq" id="WP_052884540.1">
    <property type="nucleotide sequence ID" value="NZ_CP009961.1"/>
</dbReference>
<organism evidence="5 6">
    <name type="scientific">Infirmifilum uzonense</name>
    <dbReference type="NCBI Taxonomy" id="1550241"/>
    <lineage>
        <taxon>Archaea</taxon>
        <taxon>Thermoproteota</taxon>
        <taxon>Thermoprotei</taxon>
        <taxon>Thermofilales</taxon>
        <taxon>Thermofilaceae</taxon>
        <taxon>Infirmifilum</taxon>
    </lineage>
</organism>
<dbReference type="HOGENOM" id="CLU_046737_12_4_2"/>
<dbReference type="GeneID" id="25401934"/>
<dbReference type="STRING" id="1550241.MA03_06845"/>
<dbReference type="AlphaFoldDB" id="A0A0F7FJE2"/>
<dbReference type="Pfam" id="PF00011">
    <property type="entry name" value="HSP20"/>
    <property type="match status" value="1"/>
</dbReference>
<keyword evidence="6" id="KW-1185">Reference proteome</keyword>
<dbReference type="CDD" id="cd06464">
    <property type="entry name" value="ACD_sHsps-like"/>
    <property type="match status" value="1"/>
</dbReference>
<evidence type="ECO:0000256" key="3">
    <source>
        <dbReference type="RuleBase" id="RU003616"/>
    </source>
</evidence>
<evidence type="ECO:0000256" key="2">
    <source>
        <dbReference type="PROSITE-ProRule" id="PRU00285"/>
    </source>
</evidence>
<name>A0A0F7FJE2_9CREN</name>
<dbReference type="PANTHER" id="PTHR46733">
    <property type="entry name" value="26.5 KDA HEAT SHOCK PROTEIN, MITOCHONDRIAL"/>
    <property type="match status" value="1"/>
</dbReference>
<dbReference type="EMBL" id="CP009961">
    <property type="protein sequence ID" value="AKG39013.1"/>
    <property type="molecule type" value="Genomic_DNA"/>
</dbReference>
<accession>A0A0F7FJE2</accession>
<evidence type="ECO:0000313" key="6">
    <source>
        <dbReference type="Proteomes" id="UP000067434"/>
    </source>
</evidence>
<evidence type="ECO:0000256" key="1">
    <source>
        <dbReference type="ARBA" id="ARBA00023016"/>
    </source>
</evidence>